<evidence type="ECO:0000256" key="2">
    <source>
        <dbReference type="ARBA" id="ARBA00022801"/>
    </source>
</evidence>
<reference evidence="6 7" key="1">
    <citation type="submission" date="2023-07" db="EMBL/GenBank/DDBJ databases">
        <title>Sorghum-associated microbial communities from plants grown in Nebraska, USA.</title>
        <authorList>
            <person name="Schachtman D."/>
        </authorList>
    </citation>
    <scope>NUCLEOTIDE SEQUENCE [LARGE SCALE GENOMIC DNA]</scope>
    <source>
        <strain evidence="6 7">4249</strain>
    </source>
</reference>
<evidence type="ECO:0000313" key="6">
    <source>
        <dbReference type="EMBL" id="MDR7151531.1"/>
    </source>
</evidence>
<evidence type="ECO:0000256" key="1">
    <source>
        <dbReference type="ARBA" id="ARBA00022741"/>
    </source>
</evidence>
<protein>
    <submittedName>
        <fullName evidence="6">Superfamily I DNA/RNA helicase</fullName>
    </submittedName>
</protein>
<evidence type="ECO:0000313" key="7">
    <source>
        <dbReference type="Proteomes" id="UP001265700"/>
    </source>
</evidence>
<dbReference type="Gene3D" id="3.40.50.300">
    <property type="entry name" value="P-loop containing nucleotide triphosphate hydrolases"/>
    <property type="match status" value="1"/>
</dbReference>
<dbReference type="Pfam" id="PF13361">
    <property type="entry name" value="UvrD_C"/>
    <property type="match status" value="1"/>
</dbReference>
<organism evidence="6 7">
    <name type="scientific">Hydrogenophaga palleronii</name>
    <dbReference type="NCBI Taxonomy" id="65655"/>
    <lineage>
        <taxon>Bacteria</taxon>
        <taxon>Pseudomonadati</taxon>
        <taxon>Pseudomonadota</taxon>
        <taxon>Betaproteobacteria</taxon>
        <taxon>Burkholderiales</taxon>
        <taxon>Comamonadaceae</taxon>
        <taxon>Hydrogenophaga</taxon>
    </lineage>
</organism>
<keyword evidence="3 6" id="KW-0347">Helicase</keyword>
<evidence type="ECO:0000259" key="5">
    <source>
        <dbReference type="Pfam" id="PF13361"/>
    </source>
</evidence>
<keyword evidence="1" id="KW-0547">Nucleotide-binding</keyword>
<dbReference type="Proteomes" id="UP001265700">
    <property type="component" value="Unassembled WGS sequence"/>
</dbReference>
<dbReference type="InterPro" id="IPR014017">
    <property type="entry name" value="DNA_helicase_UvrD-like_C"/>
</dbReference>
<feature type="domain" description="UvrD-like helicase C-terminal" evidence="5">
    <location>
        <begin position="17"/>
        <end position="81"/>
    </location>
</feature>
<evidence type="ECO:0000256" key="4">
    <source>
        <dbReference type="ARBA" id="ARBA00022840"/>
    </source>
</evidence>
<comment type="caution">
    <text evidence="6">The sequence shown here is derived from an EMBL/GenBank/DDBJ whole genome shotgun (WGS) entry which is preliminary data.</text>
</comment>
<sequence length="94" mass="10248">MDVCDRASKQRGLPRQLRKASGTFGQAADTIKMMTLYTRNGLEFLVVALVGAGRMPTEGKEEHEEARLFYVGATRATQRLVTEASGGGKFAARL</sequence>
<dbReference type="RefSeq" id="WP_310319070.1">
    <property type="nucleotide sequence ID" value="NZ_JAVDWU010000007.1"/>
</dbReference>
<accession>A0ABU1WRE8</accession>
<dbReference type="GO" id="GO:0004386">
    <property type="term" value="F:helicase activity"/>
    <property type="evidence" value="ECO:0007669"/>
    <property type="project" value="UniProtKB-KW"/>
</dbReference>
<name>A0ABU1WRE8_9BURK</name>
<keyword evidence="7" id="KW-1185">Reference proteome</keyword>
<evidence type="ECO:0000256" key="3">
    <source>
        <dbReference type="ARBA" id="ARBA00022806"/>
    </source>
</evidence>
<gene>
    <name evidence="6" type="ORF">J2W49_003507</name>
</gene>
<keyword evidence="2" id="KW-0378">Hydrolase</keyword>
<dbReference type="EMBL" id="JAVDWU010000007">
    <property type="protein sequence ID" value="MDR7151531.1"/>
    <property type="molecule type" value="Genomic_DNA"/>
</dbReference>
<dbReference type="InterPro" id="IPR027417">
    <property type="entry name" value="P-loop_NTPase"/>
</dbReference>
<keyword evidence="4" id="KW-0067">ATP-binding</keyword>
<dbReference type="SUPFAM" id="SSF52540">
    <property type="entry name" value="P-loop containing nucleoside triphosphate hydrolases"/>
    <property type="match status" value="1"/>
</dbReference>
<proteinExistence type="predicted"/>